<dbReference type="InterPro" id="IPR027267">
    <property type="entry name" value="AH/BAR_dom_sf"/>
</dbReference>
<dbReference type="SUPFAM" id="SSF103657">
    <property type="entry name" value="BAR/IMD domain-like"/>
    <property type="match status" value="1"/>
</dbReference>
<dbReference type="Proteomes" id="UP000515163">
    <property type="component" value="Unplaced"/>
</dbReference>
<dbReference type="AlphaFoldDB" id="A0A6P8I572"/>
<keyword evidence="3" id="KW-1185">Reference proteome</keyword>
<dbReference type="GeneID" id="116296234"/>
<dbReference type="Gene3D" id="1.20.1270.60">
    <property type="entry name" value="Arfaptin homology (AH) domain/BAR domain"/>
    <property type="match status" value="1"/>
</dbReference>
<evidence type="ECO:0000313" key="3">
    <source>
        <dbReference type="Proteomes" id="UP000515163"/>
    </source>
</evidence>
<reference evidence="4" key="1">
    <citation type="submission" date="2025-08" db="UniProtKB">
        <authorList>
            <consortium name="RefSeq"/>
        </authorList>
    </citation>
    <scope>IDENTIFICATION</scope>
    <source>
        <tissue evidence="4">Tentacle</tissue>
    </source>
</reference>
<evidence type="ECO:0000256" key="1">
    <source>
        <dbReference type="SAM" id="Coils"/>
    </source>
</evidence>
<feature type="coiled-coil region" evidence="1">
    <location>
        <begin position="76"/>
        <end position="107"/>
    </location>
</feature>
<gene>
    <name evidence="4" type="primary">LOC116296234</name>
</gene>
<dbReference type="KEGG" id="aten:116296234"/>
<evidence type="ECO:0000313" key="4">
    <source>
        <dbReference type="RefSeq" id="XP_031560087.1"/>
    </source>
</evidence>
<dbReference type="InterPro" id="IPR047234">
    <property type="entry name" value="GRAF_fam"/>
</dbReference>
<proteinExistence type="predicted"/>
<accession>A0A6P8I572</accession>
<dbReference type="OrthoDB" id="6020474at2759"/>
<name>A0A6P8I572_ACTTE</name>
<organism evidence="3 4">
    <name type="scientific">Actinia tenebrosa</name>
    <name type="common">Australian red waratah sea anemone</name>
    <dbReference type="NCBI Taxonomy" id="6105"/>
    <lineage>
        <taxon>Eukaryota</taxon>
        <taxon>Metazoa</taxon>
        <taxon>Cnidaria</taxon>
        <taxon>Anthozoa</taxon>
        <taxon>Hexacorallia</taxon>
        <taxon>Actiniaria</taxon>
        <taxon>Actiniidae</taxon>
        <taxon>Actinia</taxon>
    </lineage>
</organism>
<protein>
    <submittedName>
        <fullName evidence="4">Rho GTPase-activating protein 10-like</fullName>
    </submittedName>
</protein>
<dbReference type="PANTHER" id="PTHR12552">
    <property type="entry name" value="OLIGOPHRENIN 1"/>
    <property type="match status" value="1"/>
</dbReference>
<feature type="domain" description="BAR" evidence="2">
    <location>
        <begin position="1"/>
        <end position="99"/>
    </location>
</feature>
<dbReference type="RefSeq" id="XP_031560087.1">
    <property type="nucleotide sequence ID" value="XM_031704227.1"/>
</dbReference>
<keyword evidence="1" id="KW-0175">Coiled coil</keyword>
<dbReference type="GO" id="GO:0005096">
    <property type="term" value="F:GTPase activator activity"/>
    <property type="evidence" value="ECO:0007669"/>
    <property type="project" value="InterPro"/>
</dbReference>
<dbReference type="InParanoid" id="A0A6P8I572"/>
<evidence type="ECO:0000259" key="2">
    <source>
        <dbReference type="Pfam" id="PF16746"/>
    </source>
</evidence>
<dbReference type="Pfam" id="PF16746">
    <property type="entry name" value="BAR_3"/>
    <property type="match status" value="1"/>
</dbReference>
<dbReference type="InterPro" id="IPR004148">
    <property type="entry name" value="BAR_dom"/>
</dbReference>
<sequence length="177" mass="21006">MSSKKKETQLTEADTQFENERGVFHQTALDYVFKLQEVNETKKFQFVETLLSYMYAQKTFFHTGYEVYYIDKEGYMTDLQLRLQNTRDRFSATKEQAETLMNKVQQKAKRGELYHQGAHTGQGYLNVQEKRKGGLGYTWTKHYCYYTKENKILTMIPYVQTQGRMVGIHSNHLKKHQ</sequence>
<dbReference type="GO" id="GO:0005737">
    <property type="term" value="C:cytoplasm"/>
    <property type="evidence" value="ECO:0007669"/>
    <property type="project" value="InterPro"/>
</dbReference>
<dbReference type="PANTHER" id="PTHR12552:SF1">
    <property type="entry name" value="RHO GTPASE-ACTIVATING PROTEIN GRAF"/>
    <property type="match status" value="1"/>
</dbReference>